<dbReference type="PROSITE" id="PS50026">
    <property type="entry name" value="EGF_3"/>
    <property type="match status" value="1"/>
</dbReference>
<dbReference type="Gene3D" id="2.10.25.10">
    <property type="entry name" value="Laminin"/>
    <property type="match status" value="1"/>
</dbReference>
<dbReference type="Proteomes" id="UP000314986">
    <property type="component" value="Unassembled WGS sequence"/>
</dbReference>
<organism evidence="3 4">
    <name type="scientific">Callorhinchus milii</name>
    <name type="common">Ghost shark</name>
    <dbReference type="NCBI Taxonomy" id="7868"/>
    <lineage>
        <taxon>Eukaryota</taxon>
        <taxon>Metazoa</taxon>
        <taxon>Chordata</taxon>
        <taxon>Craniata</taxon>
        <taxon>Vertebrata</taxon>
        <taxon>Chondrichthyes</taxon>
        <taxon>Holocephali</taxon>
        <taxon>Chimaeriformes</taxon>
        <taxon>Callorhinchidae</taxon>
        <taxon>Callorhinchus</taxon>
    </lineage>
</organism>
<keyword evidence="1" id="KW-1015">Disulfide bond</keyword>
<evidence type="ECO:0000259" key="2">
    <source>
        <dbReference type="PROSITE" id="PS50026"/>
    </source>
</evidence>
<reference evidence="4" key="2">
    <citation type="journal article" date="2007" name="PLoS Biol.">
        <title>Survey sequencing and comparative analysis of the elephant shark (Callorhinchus milii) genome.</title>
        <authorList>
            <person name="Venkatesh B."/>
            <person name="Kirkness E.F."/>
            <person name="Loh Y.H."/>
            <person name="Halpern A.L."/>
            <person name="Lee A.P."/>
            <person name="Johnson J."/>
            <person name="Dandona N."/>
            <person name="Viswanathan L.D."/>
            <person name="Tay A."/>
            <person name="Venter J.C."/>
            <person name="Strausberg R.L."/>
            <person name="Brenner S."/>
        </authorList>
    </citation>
    <scope>NUCLEOTIDE SEQUENCE [LARGE SCALE GENOMIC DNA]</scope>
</reference>
<feature type="disulfide bond" evidence="1">
    <location>
        <begin position="48"/>
        <end position="57"/>
    </location>
</feature>
<reference evidence="3" key="5">
    <citation type="submission" date="2025-09" db="UniProtKB">
        <authorList>
            <consortium name="Ensembl"/>
        </authorList>
    </citation>
    <scope>IDENTIFICATION</scope>
</reference>
<proteinExistence type="predicted"/>
<evidence type="ECO:0000313" key="4">
    <source>
        <dbReference type="Proteomes" id="UP000314986"/>
    </source>
</evidence>
<feature type="disulfide bond" evidence="1">
    <location>
        <begin position="29"/>
        <end position="46"/>
    </location>
</feature>
<accession>A0A4W3JTV5</accession>
<dbReference type="InterPro" id="IPR000742">
    <property type="entry name" value="EGF"/>
</dbReference>
<dbReference type="PROSITE" id="PS00022">
    <property type="entry name" value="EGF_1"/>
    <property type="match status" value="1"/>
</dbReference>
<reference evidence="4" key="3">
    <citation type="journal article" date="2014" name="Nature">
        <title>Elephant shark genome provides unique insights into gnathostome evolution.</title>
        <authorList>
            <consortium name="International Elephant Shark Genome Sequencing Consortium"/>
            <person name="Venkatesh B."/>
            <person name="Lee A.P."/>
            <person name="Ravi V."/>
            <person name="Maurya A.K."/>
            <person name="Lian M.M."/>
            <person name="Swann J.B."/>
            <person name="Ohta Y."/>
            <person name="Flajnik M.F."/>
            <person name="Sutoh Y."/>
            <person name="Kasahara M."/>
            <person name="Hoon S."/>
            <person name="Gangu V."/>
            <person name="Roy S.W."/>
            <person name="Irimia M."/>
            <person name="Korzh V."/>
            <person name="Kondrychyn I."/>
            <person name="Lim Z.W."/>
            <person name="Tay B.H."/>
            <person name="Tohari S."/>
            <person name="Kong K.W."/>
            <person name="Ho S."/>
            <person name="Lorente-Galdos B."/>
            <person name="Quilez J."/>
            <person name="Marques-Bonet T."/>
            <person name="Raney B.J."/>
            <person name="Ingham P.W."/>
            <person name="Tay A."/>
            <person name="Hillier L.W."/>
            <person name="Minx P."/>
            <person name="Boehm T."/>
            <person name="Wilson R.K."/>
            <person name="Brenner S."/>
            <person name="Warren W.C."/>
        </authorList>
    </citation>
    <scope>NUCLEOTIDE SEQUENCE [LARGE SCALE GENOMIC DNA]</scope>
</reference>
<sequence>METYVEYKHQCGLIGPNGLFLYSCNPKMCFHRGKCHSVLMRKYFACDCQKGFIGKYCELGMATTNNAPLHSSKMLCSYFGAR</sequence>
<dbReference type="Ensembl" id="ENSCMIT00000042171.1">
    <property type="protein sequence ID" value="ENSCMIP00000041578.1"/>
    <property type="gene ID" value="ENSCMIG00000017331.1"/>
</dbReference>
<keyword evidence="4" id="KW-1185">Reference proteome</keyword>
<dbReference type="AlphaFoldDB" id="A0A4W3JTV5"/>
<dbReference type="SUPFAM" id="SSF57196">
    <property type="entry name" value="EGF/Laminin"/>
    <property type="match status" value="1"/>
</dbReference>
<dbReference type="InParanoid" id="A0A4W3JTV5"/>
<evidence type="ECO:0000313" key="3">
    <source>
        <dbReference type="Ensembl" id="ENSCMIP00000041578.1"/>
    </source>
</evidence>
<evidence type="ECO:0000256" key="1">
    <source>
        <dbReference type="PROSITE-ProRule" id="PRU00076"/>
    </source>
</evidence>
<protein>
    <recommendedName>
        <fullName evidence="2">EGF-like domain-containing protein</fullName>
    </recommendedName>
</protein>
<dbReference type="PROSITE" id="PS01186">
    <property type="entry name" value="EGF_2"/>
    <property type="match status" value="1"/>
</dbReference>
<keyword evidence="1" id="KW-0245">EGF-like domain</keyword>
<feature type="domain" description="EGF-like" evidence="2">
    <location>
        <begin position="20"/>
        <end position="58"/>
    </location>
</feature>
<name>A0A4W3JTV5_CALMI</name>
<reference evidence="4" key="1">
    <citation type="journal article" date="2006" name="Science">
        <title>Ancient noncoding elements conserved in the human genome.</title>
        <authorList>
            <person name="Venkatesh B."/>
            <person name="Kirkness E.F."/>
            <person name="Loh Y.H."/>
            <person name="Halpern A.L."/>
            <person name="Lee A.P."/>
            <person name="Johnson J."/>
            <person name="Dandona N."/>
            <person name="Viswanathan L.D."/>
            <person name="Tay A."/>
            <person name="Venter J.C."/>
            <person name="Strausberg R.L."/>
            <person name="Brenner S."/>
        </authorList>
    </citation>
    <scope>NUCLEOTIDE SEQUENCE [LARGE SCALE GENOMIC DNA]</scope>
</reference>
<comment type="caution">
    <text evidence="1">Lacks conserved residue(s) required for the propagation of feature annotation.</text>
</comment>
<reference evidence="3" key="4">
    <citation type="submission" date="2025-08" db="UniProtKB">
        <authorList>
            <consortium name="Ensembl"/>
        </authorList>
    </citation>
    <scope>IDENTIFICATION</scope>
</reference>
<dbReference type="Pfam" id="PF00008">
    <property type="entry name" value="EGF"/>
    <property type="match status" value="1"/>
</dbReference>